<evidence type="ECO:0000313" key="7">
    <source>
        <dbReference type="Proteomes" id="UP000199103"/>
    </source>
</evidence>
<protein>
    <submittedName>
        <fullName evidence="6">Ig-like domain-containing protein</fullName>
    </submittedName>
</protein>
<feature type="domain" description="DUF4082" evidence="4">
    <location>
        <begin position="1199"/>
        <end position="1343"/>
    </location>
</feature>
<dbReference type="PROSITE" id="PS51318">
    <property type="entry name" value="TAT"/>
    <property type="match status" value="1"/>
</dbReference>
<dbReference type="InterPro" id="IPR046540">
    <property type="entry name" value="DMFA2_C"/>
</dbReference>
<name>A0A1H1SPL2_9ACTN</name>
<feature type="domain" description="SbsA Ig-like" evidence="3">
    <location>
        <begin position="813"/>
        <end position="914"/>
    </location>
</feature>
<feature type="domain" description="DUF4082" evidence="4">
    <location>
        <begin position="663"/>
        <end position="805"/>
    </location>
</feature>
<proteinExistence type="predicted"/>
<dbReference type="STRING" id="630515.SAMN04489812_2089"/>
<dbReference type="InterPro" id="IPR014755">
    <property type="entry name" value="Cu-Rt/internalin_Ig-like"/>
</dbReference>
<feature type="region of interest" description="Disordered" evidence="2">
    <location>
        <begin position="1"/>
        <end position="24"/>
    </location>
</feature>
<feature type="domain" description="DUF4082" evidence="4">
    <location>
        <begin position="930"/>
        <end position="1073"/>
    </location>
</feature>
<evidence type="ECO:0000259" key="4">
    <source>
        <dbReference type="Pfam" id="PF13313"/>
    </source>
</evidence>
<dbReference type="InterPro" id="IPR014756">
    <property type="entry name" value="Ig_E-set"/>
</dbReference>
<feature type="domain" description="DUF4082" evidence="4">
    <location>
        <begin position="1463"/>
        <end position="1610"/>
    </location>
</feature>
<reference evidence="6 7" key="1">
    <citation type="submission" date="2016-10" db="EMBL/GenBank/DDBJ databases">
        <authorList>
            <person name="de Groot N.N."/>
        </authorList>
    </citation>
    <scope>NUCLEOTIDE SEQUENCE [LARGE SCALE GENOMIC DNA]</scope>
    <source>
        <strain evidence="6 7">DSM 21800</strain>
    </source>
</reference>
<dbReference type="Pfam" id="PF13313">
    <property type="entry name" value="DUF4082"/>
    <property type="match status" value="4"/>
</dbReference>
<sequence length="1617" mass="170438">MTNRTDGRSRPGSDGRQGTDARRWTFSRRRLLGSAGLAAAAGSAWPGLRPSTAAAAGETNSIEQENALPGNDQDEWGSWNRDSIQGYTTKYSYLPGETVKFKVKTDSANWRIRIYRMGWYGGAGARRFDDVTPSVPLPQRQPDNPILQADVLLKDYGNWAVSASWTIPTNAVSGVYYALLERLDNDDSNHCIFVVRRNGPSDILVQTSDMTWQAYNMYGDNSLYFSEQGATLGRAYKVSYNRPIFGGGIENMFLGSEVPLVRFLERNGYDVSYCGGVDVHQDGTLLLNHKIFISSGHDEYVSGPQRSHVTSARDAGVNMIFMTGNEYFWRVRFEPSIDGSNTADRTLVCYKETLDGARLDPTSEWTGTWADPRFTPPAVGGNHPQNDLTGQFFRVILPTGQPDDTITVPAEYAPLRFWRNTAVANLTTGQSRSLAPSTLGYEFDCDEDNGYRPPGSIRLSSTTVTVPQILRDYGGTYSAGSTTHNMTLYRASSGALVWGTGTVQWAYGLDDYHEADQGTATDAAMQQATVNVLADMGVQPSTLMSSLTAAHKSTDTTGPTVTISSPVDGSTFPIGTAVTITGTAQDADGVVAAVEISIDDGASWHPITGRSSWSHVFTLMTTGTNSIKVRGIDDSCNIGTPTTLNLVAGPREFPCSIWPDSILPAVTSSDDAGSIEVGVKFRSNKAGFVTGLKFYKGSGNTGTHVGHLWSSTGTSLAQATFDNETTAGWQTVTIPSVPVGADKTYIASVYMPVGNYAADAGYFGQAFALDPLRALADGDDGPNGVYRYGSSGFPSQSFGATNYWVDVVFTTHDANPPRVVDSTPAPGVSAVNVKEPITLTFGAGVTASSISCELRSAAGAAVSGATAYDPDTLTMAFTPAADLDPLTEYTFTLSAATNADGVPLTDPVKINFTTIGATGSYPTSIWDSAARPAVIADDDTSAVELGVRFRSDIDGSITALRYYKAPGSPGGHIGHLWSATGELLSTVAFGTETLGGWQQATLSTAVEITADTVYTVSYYCPNGVYGATSGAFLGGGIDRGVLHALANSDGGNGVFQYGVSSFPSSTAGGANYLADIVFVAAPDHTAPTVSSVFPAKDLIAVDTAAKPTAQFSEPIDPNSLAFSLRRADGVVINGSAAYDAASQVATFTPGARLDQGKKYTATVTATDTAGNALADPVSWSFTTVQPMGTTPVTLWDTSSVPQTTAVDDSTAIEVGCWITSSTAGKINGVRFYKGIPNTGDHEGHLWSAAGTLLGSAKFSQESSSGWQQAMFDSPITIDADTPYVVSYHAPKGGYAHTGGGLNNSVSSGPLTAPASSSDRPNGVYRYGAAAFPTSSYNAANYWVDAIFADTVGAQVTDTTPTDGKTGVDRLPMITATFSDPVVASSIVMRLRDAGGGLISGDVSYDASTQRARFTPASALTLGAVYTASVEEATDTAGNPLSAKKSWSFTVIGLDAQTLWPTSTTPAQLLDSSSDPTELGVKFRSAIAGQINGIRFYKGGPTAQGPHSVSLWSASGSRLGTVPVASESARGWQVAMFADPIPIEADTTYVASYFAPNGHTSYDSGYFATDWTRGDLTAPKNGGSSGPNGVYAESTTSTFPDRSGGGTNYWVDVLFTTA</sequence>
<dbReference type="Pfam" id="PF20254">
    <property type="entry name" value="DMFA2_C"/>
    <property type="match status" value="1"/>
</dbReference>
<evidence type="ECO:0000256" key="1">
    <source>
        <dbReference type="ARBA" id="ARBA00022729"/>
    </source>
</evidence>
<feature type="domain" description="SbsA Ig-like" evidence="3">
    <location>
        <begin position="1083"/>
        <end position="1183"/>
    </location>
</feature>
<evidence type="ECO:0000259" key="3">
    <source>
        <dbReference type="Pfam" id="PF13205"/>
    </source>
</evidence>
<dbReference type="Proteomes" id="UP000199103">
    <property type="component" value="Chromosome I"/>
</dbReference>
<dbReference type="Pfam" id="PF17957">
    <property type="entry name" value="Big_7"/>
    <property type="match status" value="1"/>
</dbReference>
<dbReference type="Gene3D" id="2.60.40.1220">
    <property type="match status" value="2"/>
</dbReference>
<dbReference type="SUPFAM" id="SSF81296">
    <property type="entry name" value="E set domains"/>
    <property type="match status" value="1"/>
</dbReference>
<evidence type="ECO:0000259" key="5">
    <source>
        <dbReference type="Pfam" id="PF20254"/>
    </source>
</evidence>
<dbReference type="InterPro" id="IPR025141">
    <property type="entry name" value="DUF4082"/>
</dbReference>
<keyword evidence="1" id="KW-0732">Signal</keyword>
<dbReference type="GO" id="GO:0005975">
    <property type="term" value="P:carbohydrate metabolic process"/>
    <property type="evidence" value="ECO:0007669"/>
    <property type="project" value="UniProtKB-ARBA"/>
</dbReference>
<keyword evidence="7" id="KW-1185">Reference proteome</keyword>
<dbReference type="Pfam" id="PF13205">
    <property type="entry name" value="Big_5"/>
    <property type="match status" value="3"/>
</dbReference>
<feature type="region of interest" description="Disordered" evidence="2">
    <location>
        <begin position="1577"/>
        <end position="1598"/>
    </location>
</feature>
<dbReference type="EMBL" id="LT629772">
    <property type="protein sequence ID" value="SDS49851.1"/>
    <property type="molecule type" value="Genomic_DNA"/>
</dbReference>
<accession>A0A1H1SPL2</accession>
<organism evidence="6 7">
    <name type="scientific">Microlunatus soli</name>
    <dbReference type="NCBI Taxonomy" id="630515"/>
    <lineage>
        <taxon>Bacteria</taxon>
        <taxon>Bacillati</taxon>
        <taxon>Actinomycetota</taxon>
        <taxon>Actinomycetes</taxon>
        <taxon>Propionibacteriales</taxon>
        <taxon>Propionibacteriaceae</taxon>
        <taxon>Microlunatus</taxon>
    </lineage>
</organism>
<dbReference type="InterPro" id="IPR013783">
    <property type="entry name" value="Ig-like_fold"/>
</dbReference>
<gene>
    <name evidence="6" type="ORF">SAMN04489812_2089</name>
</gene>
<evidence type="ECO:0000256" key="2">
    <source>
        <dbReference type="SAM" id="MobiDB-lite"/>
    </source>
</evidence>
<feature type="compositionally biased region" description="Basic and acidic residues" evidence="2">
    <location>
        <begin position="1"/>
        <end position="23"/>
    </location>
</feature>
<dbReference type="Gene3D" id="2.60.40.10">
    <property type="entry name" value="Immunoglobulins"/>
    <property type="match status" value="1"/>
</dbReference>
<dbReference type="InterPro" id="IPR006311">
    <property type="entry name" value="TAT_signal"/>
</dbReference>
<dbReference type="RefSeq" id="WP_091524033.1">
    <property type="nucleotide sequence ID" value="NZ_LT629772.1"/>
</dbReference>
<dbReference type="InterPro" id="IPR032812">
    <property type="entry name" value="SbsA_Ig"/>
</dbReference>
<feature type="domain" description="N,N-dimethylformamidase beta subunit-like C-terminal" evidence="5">
    <location>
        <begin position="112"/>
        <end position="511"/>
    </location>
</feature>
<dbReference type="OrthoDB" id="505641at2"/>
<evidence type="ECO:0000313" key="6">
    <source>
        <dbReference type="EMBL" id="SDS49851.1"/>
    </source>
</evidence>
<dbReference type="Gene3D" id="2.60.40.3710">
    <property type="match status" value="1"/>
</dbReference>
<feature type="domain" description="SbsA Ig-like" evidence="3">
    <location>
        <begin position="1349"/>
        <end position="1449"/>
    </location>
</feature>